<proteinExistence type="predicted"/>
<evidence type="ECO:0000256" key="1">
    <source>
        <dbReference type="SAM" id="Phobius"/>
    </source>
</evidence>
<feature type="transmembrane region" description="Helical" evidence="1">
    <location>
        <begin position="736"/>
        <end position="757"/>
    </location>
</feature>
<dbReference type="InterPro" id="IPR046864">
    <property type="entry name" value="VasX_N"/>
</dbReference>
<dbReference type="RefSeq" id="WP_347936457.1">
    <property type="nucleotide sequence ID" value="NZ_JBDXMI010000001.1"/>
</dbReference>
<dbReference type="Proteomes" id="UP001462502">
    <property type="component" value="Unassembled WGS sequence"/>
</dbReference>
<name>A0ABV0ITQ0_9NEIS</name>
<dbReference type="EMBL" id="JBDXMI010000001">
    <property type="protein sequence ID" value="MEO9384663.1"/>
    <property type="molecule type" value="Genomic_DNA"/>
</dbReference>
<reference evidence="3 4" key="1">
    <citation type="submission" date="2024-05" db="EMBL/GenBank/DDBJ databases">
        <authorList>
            <person name="De Oliveira J.P."/>
            <person name="Noriler S.A."/>
            <person name="De Oliveira A.G."/>
            <person name="Sipoli D.S."/>
        </authorList>
    </citation>
    <scope>NUCLEOTIDE SEQUENCE [LARGE SCALE GENOMIC DNA]</scope>
    <source>
        <strain evidence="3 4">LABIM192</strain>
    </source>
</reference>
<dbReference type="CDD" id="cd20707">
    <property type="entry name" value="MIX_III"/>
    <property type="match status" value="1"/>
</dbReference>
<keyword evidence="4" id="KW-1185">Reference proteome</keyword>
<evidence type="ECO:0000259" key="2">
    <source>
        <dbReference type="Pfam" id="PF20249"/>
    </source>
</evidence>
<evidence type="ECO:0000313" key="3">
    <source>
        <dbReference type="EMBL" id="MEO9384663.1"/>
    </source>
</evidence>
<sequence>MSTKTPCGNKFCGKTGLMLLPLRYAVAASEEGHAEFPELSGTLGQGVADKKLHTAAYTVRMLRQGYLYVMTKRSGKLKWESAWAVNHQGYIARIALGDAVQPPPFTCTTKGDDINASMISIEKAQDVSEFRVLFLPDPLSKAALSKIESDSKLHNKLQKFQAKAVAQPHALQPGDLRSKVAEFRSVEGGERKLAPRFNNHLHPFFGAEAKPVKNEPYPYTGRLKNLGVELLNKKGMAIVLHDPLGLTQELNNWRNLSIAKLNTLMEAPSTVFANYKNEQLMAIIRSVNNAEELIRNGAISRREPKLGVALDDLAKEAKGNPKFQAPDLRGIPYDSIYKNREEYESKKQEWRRKYAKDIGDDAWDKYRKRLWPKSSYNAVLTRFEALGDVCDQKNQERAQDLMQWLNAPLLHDTLAFYDNQHFESGVAYAGQVGFCVHGLNSCRAGQDWLIQQAEQKDLKPSTLLFNAAMLNHQVEAKAYVAKGGLSDALAPYEKVQEAGKGISDLWSKIKDLVEKLESVSHANGVSAGHVGALSMLLLQLGHAGLARMPGGKLLDKQVLRASVVHRLLSLSLGKIMSKELAAAYPNPAVFNVKSVAAAKAQRNLINKTLTEASKANSMNGLRFGVVVAMLEMMNVMMKAGKLGEKPAPREAWELTAAALGLGAVMLELTGSVCEKIGESRNPVLISGSKVGVNALKLAAGGLGAVAGVIGAFVDFDSAADEKQKAGGKITNLSVAYQLRGIVSISGALVGAGIALGASGPFLEWALQRANGPLYKEALKLALRFSARLAADRMALLLLRGARWFTLAGIGLTVAIWLFSDNALESWCDKSCLRKDRKANGFGSVAEEGAALDAAVLEVS</sequence>
<protein>
    <submittedName>
        <fullName evidence="3">T6SS effector BTH_I2691 family protein</fullName>
    </submittedName>
</protein>
<evidence type="ECO:0000313" key="4">
    <source>
        <dbReference type="Proteomes" id="UP001462502"/>
    </source>
</evidence>
<keyword evidence="1" id="KW-0472">Membrane</keyword>
<dbReference type="Pfam" id="PF20249">
    <property type="entry name" value="VasX_N"/>
    <property type="match status" value="1"/>
</dbReference>
<dbReference type="InterPro" id="IPR048126">
    <property type="entry name" value="Toxin_VasX"/>
</dbReference>
<accession>A0ABV0ITQ0</accession>
<dbReference type="NCBIfam" id="NF041559">
    <property type="entry name" value="BTH_I2691_fam"/>
    <property type="match status" value="1"/>
</dbReference>
<feature type="domain" description="Toxin VasX N-terminal region" evidence="2">
    <location>
        <begin position="10"/>
        <end position="160"/>
    </location>
</feature>
<keyword evidence="1" id="KW-0812">Transmembrane</keyword>
<comment type="caution">
    <text evidence="3">The sequence shown here is derived from an EMBL/GenBank/DDBJ whole genome shotgun (WGS) entry which is preliminary data.</text>
</comment>
<feature type="transmembrane region" description="Helical" evidence="1">
    <location>
        <begin position="801"/>
        <end position="819"/>
    </location>
</feature>
<organism evidence="3 4">
    <name type="scientific">Chromobacterium phragmitis</name>
    <dbReference type="NCBI Taxonomy" id="2202141"/>
    <lineage>
        <taxon>Bacteria</taxon>
        <taxon>Pseudomonadati</taxon>
        <taxon>Pseudomonadota</taxon>
        <taxon>Betaproteobacteria</taxon>
        <taxon>Neisseriales</taxon>
        <taxon>Chromobacteriaceae</taxon>
        <taxon>Chromobacterium</taxon>
    </lineage>
</organism>
<feature type="transmembrane region" description="Helical" evidence="1">
    <location>
        <begin position="692"/>
        <end position="715"/>
    </location>
</feature>
<keyword evidence="1" id="KW-1133">Transmembrane helix</keyword>
<gene>
    <name evidence="3" type="ORF">ABI908_11205</name>
</gene>